<reference evidence="2" key="1">
    <citation type="submission" date="2022-12" db="EMBL/GenBank/DDBJ databases">
        <title>Chromosome-level genome assembly of the bean flower thrips Megalurothrips usitatus.</title>
        <authorList>
            <person name="Ma L."/>
            <person name="Liu Q."/>
            <person name="Li H."/>
            <person name="Cai W."/>
        </authorList>
    </citation>
    <scope>NUCLEOTIDE SEQUENCE</scope>
    <source>
        <strain evidence="2">Cailab_2022a</strain>
    </source>
</reference>
<organism evidence="2 3">
    <name type="scientific">Megalurothrips usitatus</name>
    <name type="common">bean blossom thrips</name>
    <dbReference type="NCBI Taxonomy" id="439358"/>
    <lineage>
        <taxon>Eukaryota</taxon>
        <taxon>Metazoa</taxon>
        <taxon>Ecdysozoa</taxon>
        <taxon>Arthropoda</taxon>
        <taxon>Hexapoda</taxon>
        <taxon>Insecta</taxon>
        <taxon>Pterygota</taxon>
        <taxon>Neoptera</taxon>
        <taxon>Paraneoptera</taxon>
        <taxon>Thysanoptera</taxon>
        <taxon>Terebrantia</taxon>
        <taxon>Thripoidea</taxon>
        <taxon>Thripidae</taxon>
        <taxon>Megalurothrips</taxon>
    </lineage>
</organism>
<evidence type="ECO:0000313" key="3">
    <source>
        <dbReference type="Proteomes" id="UP001075354"/>
    </source>
</evidence>
<dbReference type="InterPro" id="IPR010562">
    <property type="entry name" value="Haemolymph_juvenile_hormone-bd"/>
</dbReference>
<proteinExistence type="predicted"/>
<sequence>MMRSALLALLAVQAASAQFSFSANLPKATKETHSSLPDYFPKRECRRSDEARKLGECIRQNFEDVLPQIVHGGRLGVPNLAPYFVESIDISFKSESAKFRVIMKNISAAGLDGTKVTNASAVLKDNSMVVTVGVFFPKIDAPGSFELSNGNFGSLKFGGEGPFKLSFKDMNATLVIHGEKRPGEKYMTVTRVVPYYTVGGMRVFAKGLVRGRPYLTDAATNFINRFWREMVVVSRPYLLKPFAEHVSLLANAVFQSLPYDLIFPK</sequence>
<dbReference type="Gene3D" id="3.15.10.30">
    <property type="entry name" value="Haemolymph juvenile hormone binding protein"/>
    <property type="match status" value="1"/>
</dbReference>
<dbReference type="SMART" id="SM00700">
    <property type="entry name" value="JHBP"/>
    <property type="match status" value="1"/>
</dbReference>
<dbReference type="Proteomes" id="UP001075354">
    <property type="component" value="Chromosome 8"/>
</dbReference>
<name>A0AAV7XHK1_9NEOP</name>
<dbReference type="Pfam" id="PF06585">
    <property type="entry name" value="JHBP"/>
    <property type="match status" value="1"/>
</dbReference>
<keyword evidence="1" id="KW-0732">Signal</keyword>
<dbReference type="GO" id="GO:0005615">
    <property type="term" value="C:extracellular space"/>
    <property type="evidence" value="ECO:0007669"/>
    <property type="project" value="TreeGrafter"/>
</dbReference>
<feature type="signal peptide" evidence="1">
    <location>
        <begin position="1"/>
        <end position="17"/>
    </location>
</feature>
<keyword evidence="3" id="KW-1185">Reference proteome</keyword>
<accession>A0AAV7XHK1</accession>
<dbReference type="EMBL" id="JAPTSV010000008">
    <property type="protein sequence ID" value="KAJ1525552.1"/>
    <property type="molecule type" value="Genomic_DNA"/>
</dbReference>
<evidence type="ECO:0000313" key="2">
    <source>
        <dbReference type="EMBL" id="KAJ1525552.1"/>
    </source>
</evidence>
<evidence type="ECO:0000256" key="1">
    <source>
        <dbReference type="SAM" id="SignalP"/>
    </source>
</evidence>
<dbReference type="InterPro" id="IPR038606">
    <property type="entry name" value="To_sf"/>
</dbReference>
<gene>
    <name evidence="2" type="ORF">ONE63_010357</name>
</gene>
<dbReference type="AlphaFoldDB" id="A0AAV7XHK1"/>
<dbReference type="PANTHER" id="PTHR11008:SF18">
    <property type="entry name" value="BCDNA.GH05536-RELATED"/>
    <property type="match status" value="1"/>
</dbReference>
<comment type="caution">
    <text evidence="2">The sequence shown here is derived from an EMBL/GenBank/DDBJ whole genome shotgun (WGS) entry which is preliminary data.</text>
</comment>
<dbReference type="PANTHER" id="PTHR11008">
    <property type="entry name" value="PROTEIN TAKEOUT-LIKE PROTEIN"/>
    <property type="match status" value="1"/>
</dbReference>
<protein>
    <recommendedName>
        <fullName evidence="4">Circadian clock-controlled protein-like</fullName>
    </recommendedName>
</protein>
<evidence type="ECO:0008006" key="4">
    <source>
        <dbReference type="Google" id="ProtNLM"/>
    </source>
</evidence>
<feature type="chain" id="PRO_5043328189" description="Circadian clock-controlled protein-like" evidence="1">
    <location>
        <begin position="18"/>
        <end position="265"/>
    </location>
</feature>